<feature type="region of interest" description="Disordered" evidence="1">
    <location>
        <begin position="1"/>
        <end position="242"/>
    </location>
</feature>
<dbReference type="EMBL" id="SGPL01000668">
    <property type="protein sequence ID" value="THH08870.1"/>
    <property type="molecule type" value="Genomic_DNA"/>
</dbReference>
<proteinExistence type="predicted"/>
<evidence type="ECO:0000313" key="3">
    <source>
        <dbReference type="Proteomes" id="UP000310158"/>
    </source>
</evidence>
<keyword evidence="3" id="KW-1185">Reference proteome</keyword>
<accession>A0A4S4LGE2</accession>
<dbReference type="Proteomes" id="UP000310158">
    <property type="component" value="Unassembled WGS sequence"/>
</dbReference>
<dbReference type="PRINTS" id="PR01217">
    <property type="entry name" value="PRICHEXTENSN"/>
</dbReference>
<organism evidence="2 3">
    <name type="scientific">Bondarzewia mesenterica</name>
    <dbReference type="NCBI Taxonomy" id="1095465"/>
    <lineage>
        <taxon>Eukaryota</taxon>
        <taxon>Fungi</taxon>
        <taxon>Dikarya</taxon>
        <taxon>Basidiomycota</taxon>
        <taxon>Agaricomycotina</taxon>
        <taxon>Agaricomycetes</taxon>
        <taxon>Russulales</taxon>
        <taxon>Bondarzewiaceae</taxon>
        <taxon>Bondarzewia</taxon>
    </lineage>
</organism>
<feature type="compositionally biased region" description="Pro residues" evidence="1">
    <location>
        <begin position="226"/>
        <end position="235"/>
    </location>
</feature>
<reference evidence="2 3" key="1">
    <citation type="submission" date="2019-02" db="EMBL/GenBank/DDBJ databases">
        <title>Genome sequencing of the rare red list fungi Bondarzewia mesenterica.</title>
        <authorList>
            <person name="Buettner E."/>
            <person name="Kellner H."/>
        </authorList>
    </citation>
    <scope>NUCLEOTIDE SEQUENCE [LARGE SCALE GENOMIC DNA]</scope>
    <source>
        <strain evidence="2 3">DSM 108281</strain>
    </source>
</reference>
<dbReference type="AlphaFoldDB" id="A0A4S4LGE2"/>
<protein>
    <submittedName>
        <fullName evidence="2">Uncharacterized protein</fullName>
    </submittedName>
</protein>
<comment type="caution">
    <text evidence="2">The sequence shown here is derived from an EMBL/GenBank/DDBJ whole genome shotgun (WGS) entry which is preliminary data.</text>
</comment>
<sequence length="242" mass="24727">MNMPGGARHPPSAGPSRRGSFSAPDDGMRPSSMQSAPGLLPSYGPGASPMHRPLATGPGILPPPSRTNSEAMMGVSPPRSNRLPPAHSPTSTLRSPPRFAHSIPPLPPPPYPTGIDAAAAGKSVLLVPPSPSTKKRAPSPPMPPPTRMTIMDGLPSASARVSTPSPPPPPPPPPPPSLPPMEHTDPLPPPSRAVSPPRMPPHLPPGQNSGYSSMPLRLPSLNGPPDSVPPPPPPKVAVGDAS</sequence>
<gene>
    <name evidence="2" type="ORF">EW146_g8849</name>
</gene>
<feature type="compositionally biased region" description="Pro residues" evidence="1">
    <location>
        <begin position="186"/>
        <end position="204"/>
    </location>
</feature>
<feature type="compositionally biased region" description="Pro residues" evidence="1">
    <location>
        <begin position="164"/>
        <end position="179"/>
    </location>
</feature>
<name>A0A4S4LGE2_9AGAM</name>
<evidence type="ECO:0000313" key="2">
    <source>
        <dbReference type="EMBL" id="THH08870.1"/>
    </source>
</evidence>
<dbReference type="OrthoDB" id="10651632at2759"/>
<evidence type="ECO:0000256" key="1">
    <source>
        <dbReference type="SAM" id="MobiDB-lite"/>
    </source>
</evidence>